<accession>A0AAV7SKN7</accession>
<evidence type="ECO:0000313" key="2">
    <source>
        <dbReference type="EMBL" id="KAJ1164606.1"/>
    </source>
</evidence>
<dbReference type="AlphaFoldDB" id="A0AAV7SKN7"/>
<dbReference type="Proteomes" id="UP001066276">
    <property type="component" value="Chromosome 4_2"/>
</dbReference>
<evidence type="ECO:0000313" key="3">
    <source>
        <dbReference type="Proteomes" id="UP001066276"/>
    </source>
</evidence>
<evidence type="ECO:0000256" key="1">
    <source>
        <dbReference type="SAM" id="MobiDB-lite"/>
    </source>
</evidence>
<proteinExistence type="predicted"/>
<gene>
    <name evidence="2" type="ORF">NDU88_005041</name>
</gene>
<feature type="region of interest" description="Disordered" evidence="1">
    <location>
        <begin position="49"/>
        <end position="84"/>
    </location>
</feature>
<comment type="caution">
    <text evidence="2">The sequence shown here is derived from an EMBL/GenBank/DDBJ whole genome shotgun (WGS) entry which is preliminary data.</text>
</comment>
<name>A0AAV7SKN7_PLEWA</name>
<reference evidence="2" key="1">
    <citation type="journal article" date="2022" name="bioRxiv">
        <title>Sequencing and chromosome-scale assembly of the giantPleurodeles waltlgenome.</title>
        <authorList>
            <person name="Brown T."/>
            <person name="Elewa A."/>
            <person name="Iarovenko S."/>
            <person name="Subramanian E."/>
            <person name="Araus A.J."/>
            <person name="Petzold A."/>
            <person name="Susuki M."/>
            <person name="Suzuki K.-i.T."/>
            <person name="Hayashi T."/>
            <person name="Toyoda A."/>
            <person name="Oliveira C."/>
            <person name="Osipova E."/>
            <person name="Leigh N.D."/>
            <person name="Simon A."/>
            <person name="Yun M.H."/>
        </authorList>
    </citation>
    <scope>NUCLEOTIDE SEQUENCE</scope>
    <source>
        <strain evidence="2">20211129_DDA</strain>
        <tissue evidence="2">Liver</tissue>
    </source>
</reference>
<protein>
    <submittedName>
        <fullName evidence="2">Uncharacterized protein</fullName>
    </submittedName>
</protein>
<sequence length="84" mass="9376">MHGVSVCRSIRGAGRARCRGPERHKLPHLTAVRAPEPGVELPDRRQEVAQRERRVQPRPPTGTCSFQHKRGSAHTGEPGVEWPI</sequence>
<keyword evidence="3" id="KW-1185">Reference proteome</keyword>
<organism evidence="2 3">
    <name type="scientific">Pleurodeles waltl</name>
    <name type="common">Iberian ribbed newt</name>
    <dbReference type="NCBI Taxonomy" id="8319"/>
    <lineage>
        <taxon>Eukaryota</taxon>
        <taxon>Metazoa</taxon>
        <taxon>Chordata</taxon>
        <taxon>Craniata</taxon>
        <taxon>Vertebrata</taxon>
        <taxon>Euteleostomi</taxon>
        <taxon>Amphibia</taxon>
        <taxon>Batrachia</taxon>
        <taxon>Caudata</taxon>
        <taxon>Salamandroidea</taxon>
        <taxon>Salamandridae</taxon>
        <taxon>Pleurodelinae</taxon>
        <taxon>Pleurodeles</taxon>
    </lineage>
</organism>
<dbReference type="EMBL" id="JANPWB010000008">
    <property type="protein sequence ID" value="KAJ1164606.1"/>
    <property type="molecule type" value="Genomic_DNA"/>
</dbReference>